<dbReference type="FunFam" id="3.30.200.20:FF:000178">
    <property type="entry name" value="serine/threonine-protein kinase PBS1-like"/>
    <property type="match status" value="1"/>
</dbReference>
<evidence type="ECO:0000256" key="10">
    <source>
        <dbReference type="ARBA" id="ARBA00023136"/>
    </source>
</evidence>
<feature type="domain" description="Protein kinase" evidence="14">
    <location>
        <begin position="103"/>
        <end position="387"/>
    </location>
</feature>
<evidence type="ECO:0000256" key="5">
    <source>
        <dbReference type="ARBA" id="ARBA00022729"/>
    </source>
</evidence>
<evidence type="ECO:0000256" key="9">
    <source>
        <dbReference type="ARBA" id="ARBA00022989"/>
    </source>
</evidence>
<accession>A0AAP0ESB1</accession>
<evidence type="ECO:0000256" key="13">
    <source>
        <dbReference type="SAM" id="Phobius"/>
    </source>
</evidence>
<evidence type="ECO:0000256" key="2">
    <source>
        <dbReference type="ARBA" id="ARBA00022527"/>
    </source>
</evidence>
<feature type="binding site" evidence="12">
    <location>
        <position position="131"/>
    </location>
    <ligand>
        <name>ATP</name>
        <dbReference type="ChEBI" id="CHEBI:30616"/>
    </ligand>
</feature>
<keyword evidence="16" id="KW-1185">Reference proteome</keyword>
<evidence type="ECO:0000256" key="1">
    <source>
        <dbReference type="ARBA" id="ARBA00004479"/>
    </source>
</evidence>
<comment type="subcellular location">
    <subcellularLocation>
        <location evidence="1">Membrane</location>
        <topology evidence="1">Single-pass type I membrane protein</topology>
    </subcellularLocation>
</comment>
<dbReference type="FunFam" id="1.10.510.10:FF:000537">
    <property type="entry name" value="Putative receptor-like protein kinase"/>
    <property type="match status" value="1"/>
</dbReference>
<evidence type="ECO:0000256" key="8">
    <source>
        <dbReference type="ARBA" id="ARBA00022840"/>
    </source>
</evidence>
<feature type="transmembrane region" description="Helical" evidence="13">
    <location>
        <begin position="15"/>
        <end position="31"/>
    </location>
</feature>
<dbReference type="SUPFAM" id="SSF56112">
    <property type="entry name" value="Protein kinase-like (PK-like)"/>
    <property type="match status" value="1"/>
</dbReference>
<reference evidence="15 16" key="1">
    <citation type="submission" date="2024-01" db="EMBL/GenBank/DDBJ databases">
        <title>Genome assemblies of Stephania.</title>
        <authorList>
            <person name="Yang L."/>
        </authorList>
    </citation>
    <scope>NUCLEOTIDE SEQUENCE [LARGE SCALE GENOMIC DNA]</scope>
    <source>
        <strain evidence="15">QJT</strain>
        <tissue evidence="15">Leaf</tissue>
    </source>
</reference>
<keyword evidence="10 13" id="KW-0472">Membrane</keyword>
<dbReference type="InterPro" id="IPR001245">
    <property type="entry name" value="Ser-Thr/Tyr_kinase_cat_dom"/>
</dbReference>
<dbReference type="InterPro" id="IPR017441">
    <property type="entry name" value="Protein_kinase_ATP_BS"/>
</dbReference>
<keyword evidence="8 12" id="KW-0067">ATP-binding</keyword>
<keyword evidence="4 13" id="KW-0812">Transmembrane</keyword>
<evidence type="ECO:0000313" key="15">
    <source>
        <dbReference type="EMBL" id="KAK9097385.1"/>
    </source>
</evidence>
<keyword evidence="9 13" id="KW-1133">Transmembrane helix</keyword>
<keyword evidence="6 12" id="KW-0547">Nucleotide-binding</keyword>
<feature type="transmembrane region" description="Helical" evidence="13">
    <location>
        <begin position="38"/>
        <end position="61"/>
    </location>
</feature>
<dbReference type="GO" id="GO:0016020">
    <property type="term" value="C:membrane"/>
    <property type="evidence" value="ECO:0007669"/>
    <property type="project" value="UniProtKB-SubCell"/>
</dbReference>
<dbReference type="PROSITE" id="PS00108">
    <property type="entry name" value="PROTEIN_KINASE_ST"/>
    <property type="match status" value="1"/>
</dbReference>
<dbReference type="PANTHER" id="PTHR27009">
    <property type="entry name" value="RUST RESISTANCE KINASE LR10-RELATED"/>
    <property type="match status" value="1"/>
</dbReference>
<evidence type="ECO:0000256" key="6">
    <source>
        <dbReference type="ARBA" id="ARBA00022741"/>
    </source>
</evidence>
<keyword evidence="3" id="KW-0808">Transferase</keyword>
<dbReference type="GO" id="GO:0005524">
    <property type="term" value="F:ATP binding"/>
    <property type="evidence" value="ECO:0007669"/>
    <property type="project" value="UniProtKB-UniRule"/>
</dbReference>
<keyword evidence="7" id="KW-0418">Kinase</keyword>
<evidence type="ECO:0000256" key="4">
    <source>
        <dbReference type="ARBA" id="ARBA00022692"/>
    </source>
</evidence>
<comment type="caution">
    <text evidence="15">The sequence shown here is derived from an EMBL/GenBank/DDBJ whole genome shotgun (WGS) entry which is preliminary data.</text>
</comment>
<dbReference type="InterPro" id="IPR045874">
    <property type="entry name" value="LRK10/LRL21-25-like"/>
</dbReference>
<proteinExistence type="predicted"/>
<dbReference type="GO" id="GO:0004674">
    <property type="term" value="F:protein serine/threonine kinase activity"/>
    <property type="evidence" value="ECO:0007669"/>
    <property type="project" value="UniProtKB-KW"/>
</dbReference>
<dbReference type="InterPro" id="IPR008271">
    <property type="entry name" value="Ser/Thr_kinase_AS"/>
</dbReference>
<organism evidence="15 16">
    <name type="scientific">Stephania japonica</name>
    <dbReference type="NCBI Taxonomy" id="461633"/>
    <lineage>
        <taxon>Eukaryota</taxon>
        <taxon>Viridiplantae</taxon>
        <taxon>Streptophyta</taxon>
        <taxon>Embryophyta</taxon>
        <taxon>Tracheophyta</taxon>
        <taxon>Spermatophyta</taxon>
        <taxon>Magnoliopsida</taxon>
        <taxon>Ranunculales</taxon>
        <taxon>Menispermaceae</taxon>
        <taxon>Menispermoideae</taxon>
        <taxon>Cissampelideae</taxon>
        <taxon>Stephania</taxon>
    </lineage>
</organism>
<dbReference type="PROSITE" id="PS00107">
    <property type="entry name" value="PROTEIN_KINASE_ATP"/>
    <property type="match status" value="1"/>
</dbReference>
<dbReference type="SMART" id="SM00220">
    <property type="entry name" value="S_TKc"/>
    <property type="match status" value="1"/>
</dbReference>
<sequence>MSDQSISPSGSHDDSPAFTGLAIAIIFALQVKHVLSTILLSVGVIVVVKIIVAVPLCYMRARGKRSADLESKFLATTMGKFLNNMDREKPIRFCSQQLGVATEKFSRFLGAGGYGSVYRGCFENGTRVAVKILNGSSDKRIEEQFMAEVSTIGRVHHVNLLRLYGFCLEKNLKALVYEYMVNGSLERFLFQENRTLGYDQLYEISVGIAKGIAYLHEECHQIIIHYDIKPENILLDANFTPKVADFGLAKLCNRDITHITMTARKGTPGYAAPELWLPFPVTHKCDVYSFGMLLFEIIGRRRNTVPSLSESQEWFPKLVWNKFDTRQLVQLFEACEVEEEHREKLERMVKVALLCVQYKPQSRPVMSVVVKMLEGGLEIPTPVDPFQHLFEEPPRRDSLTSISSINSRTDSFSRHDSIASMGSSSQNRQDLASRYHSLASTNSSQTRCAYILALKIVVAIPLCYKWVRVKRTANMVSRPHSRPSMSVVVKMLEGVQEIPTPADPFQYLTEKGPPSCHDFLASVIGTQSRMVSFSHYDSLVFTSNPAGEGFYI</sequence>
<evidence type="ECO:0000259" key="14">
    <source>
        <dbReference type="PROSITE" id="PS50011"/>
    </source>
</evidence>
<evidence type="ECO:0000256" key="3">
    <source>
        <dbReference type="ARBA" id="ARBA00022679"/>
    </source>
</evidence>
<dbReference type="InterPro" id="IPR000719">
    <property type="entry name" value="Prot_kinase_dom"/>
</dbReference>
<evidence type="ECO:0000256" key="12">
    <source>
        <dbReference type="PROSITE-ProRule" id="PRU10141"/>
    </source>
</evidence>
<dbReference type="PROSITE" id="PS50011">
    <property type="entry name" value="PROTEIN_KINASE_DOM"/>
    <property type="match status" value="1"/>
</dbReference>
<keyword evidence="11" id="KW-0325">Glycoprotein</keyword>
<dbReference type="AlphaFoldDB" id="A0AAP0ESB1"/>
<evidence type="ECO:0000256" key="11">
    <source>
        <dbReference type="ARBA" id="ARBA00023180"/>
    </source>
</evidence>
<dbReference type="InterPro" id="IPR011009">
    <property type="entry name" value="Kinase-like_dom_sf"/>
</dbReference>
<evidence type="ECO:0000313" key="16">
    <source>
        <dbReference type="Proteomes" id="UP001417504"/>
    </source>
</evidence>
<dbReference type="Gene3D" id="3.30.200.20">
    <property type="entry name" value="Phosphorylase Kinase, domain 1"/>
    <property type="match status" value="1"/>
</dbReference>
<keyword evidence="2" id="KW-0723">Serine/threonine-protein kinase</keyword>
<name>A0AAP0ESB1_9MAGN</name>
<dbReference type="Gene3D" id="1.10.510.10">
    <property type="entry name" value="Transferase(Phosphotransferase) domain 1"/>
    <property type="match status" value="1"/>
</dbReference>
<protein>
    <recommendedName>
        <fullName evidence="14">Protein kinase domain-containing protein</fullName>
    </recommendedName>
</protein>
<evidence type="ECO:0000256" key="7">
    <source>
        <dbReference type="ARBA" id="ARBA00022777"/>
    </source>
</evidence>
<keyword evidence="5" id="KW-0732">Signal</keyword>
<dbReference type="Pfam" id="PF07714">
    <property type="entry name" value="PK_Tyr_Ser-Thr"/>
    <property type="match status" value="1"/>
</dbReference>
<dbReference type="Proteomes" id="UP001417504">
    <property type="component" value="Unassembled WGS sequence"/>
</dbReference>
<gene>
    <name evidence="15" type="ORF">Sjap_022882</name>
</gene>
<dbReference type="EMBL" id="JBBNAE010000009">
    <property type="protein sequence ID" value="KAK9097385.1"/>
    <property type="molecule type" value="Genomic_DNA"/>
</dbReference>